<keyword evidence="2" id="KW-0731">Sigma factor</keyword>
<proteinExistence type="predicted"/>
<dbReference type="InterPro" id="IPR013325">
    <property type="entry name" value="RNA_pol_sigma_r2"/>
</dbReference>
<feature type="domain" description="RNA polymerase sigma-70 region 2" evidence="5">
    <location>
        <begin position="51"/>
        <end position="96"/>
    </location>
</feature>
<evidence type="ECO:0000256" key="4">
    <source>
        <dbReference type="ARBA" id="ARBA00023163"/>
    </source>
</evidence>
<dbReference type="InterPro" id="IPR000943">
    <property type="entry name" value="RNA_pol_sigma70"/>
</dbReference>
<evidence type="ECO:0000256" key="1">
    <source>
        <dbReference type="ARBA" id="ARBA00023015"/>
    </source>
</evidence>
<dbReference type="PANTHER" id="PTHR30385">
    <property type="entry name" value="SIGMA FACTOR F FLAGELLAR"/>
    <property type="match status" value="1"/>
</dbReference>
<dbReference type="RefSeq" id="WP_078606359.1">
    <property type="nucleotide sequence ID" value="NZ_MPZV01000006.1"/>
</dbReference>
<keyword evidence="7" id="KW-1185">Reference proteome</keyword>
<keyword evidence="4" id="KW-0804">Transcription</keyword>
<evidence type="ECO:0000313" key="6">
    <source>
        <dbReference type="EMBL" id="OOY22504.1"/>
    </source>
</evidence>
<dbReference type="InterPro" id="IPR007627">
    <property type="entry name" value="RNA_pol_sigma70_r2"/>
</dbReference>
<dbReference type="SUPFAM" id="SSF88946">
    <property type="entry name" value="Sigma2 domain of RNA polymerase sigma factors"/>
    <property type="match status" value="1"/>
</dbReference>
<accession>A0ABX3MWH8</accession>
<dbReference type="Gene3D" id="1.10.1740.10">
    <property type="match status" value="1"/>
</dbReference>
<evidence type="ECO:0000313" key="7">
    <source>
        <dbReference type="Proteomes" id="UP000190787"/>
    </source>
</evidence>
<name>A0ABX3MWH8_9RHOB</name>
<dbReference type="Pfam" id="PF04542">
    <property type="entry name" value="Sigma70_r2"/>
    <property type="match status" value="1"/>
</dbReference>
<evidence type="ECO:0000256" key="3">
    <source>
        <dbReference type="ARBA" id="ARBA00023125"/>
    </source>
</evidence>
<dbReference type="Proteomes" id="UP000190787">
    <property type="component" value="Unassembled WGS sequence"/>
</dbReference>
<keyword evidence="3" id="KW-0238">DNA-binding</keyword>
<dbReference type="EMBL" id="MPZV01000006">
    <property type="protein sequence ID" value="OOY22504.1"/>
    <property type="molecule type" value="Genomic_DNA"/>
</dbReference>
<organism evidence="6 7">
    <name type="scientific">Thioclava sediminum</name>
    <dbReference type="NCBI Taxonomy" id="1915319"/>
    <lineage>
        <taxon>Bacteria</taxon>
        <taxon>Pseudomonadati</taxon>
        <taxon>Pseudomonadota</taxon>
        <taxon>Alphaproteobacteria</taxon>
        <taxon>Rhodobacterales</taxon>
        <taxon>Paracoccaceae</taxon>
        <taxon>Thioclava</taxon>
    </lineage>
</organism>
<dbReference type="PRINTS" id="PR00046">
    <property type="entry name" value="SIGMA70FCT"/>
</dbReference>
<protein>
    <recommendedName>
        <fullName evidence="5">RNA polymerase sigma-70 region 2 domain-containing protein</fullName>
    </recommendedName>
</protein>
<keyword evidence="1" id="KW-0805">Transcription regulation</keyword>
<sequence length="269" mass="29699">MGAKFDYKGFQDAWVKAYREDGDENAFKLLLDSVEPIIRGEVRHAAKIHPHIDRDDLYSEGVVGVMNALERFDLSNEASFGTYARFWIRERVLMFVHMNKSATSAKTGAKERSANLRAHALVSSYEHAGMSNSKAIEQTAGELDTTVQHVSSILVRDAGIDVASADDYGLLVVGGCADDSMSTISREELAELIENAIQGLARGRASEKRKQFARDVMSRAFADEEKVVLSTIGNELGVTGQTIRNCIRDVTELARRDLESRGLSLDDLL</sequence>
<gene>
    <name evidence="6" type="ORF">BMI91_19675</name>
</gene>
<evidence type="ECO:0000259" key="5">
    <source>
        <dbReference type="Pfam" id="PF04542"/>
    </source>
</evidence>
<evidence type="ECO:0000256" key="2">
    <source>
        <dbReference type="ARBA" id="ARBA00023082"/>
    </source>
</evidence>
<comment type="caution">
    <text evidence="6">The sequence shown here is derived from an EMBL/GenBank/DDBJ whole genome shotgun (WGS) entry which is preliminary data.</text>
</comment>
<reference evidence="6 7" key="1">
    <citation type="submission" date="2016-11" db="EMBL/GenBank/DDBJ databases">
        <title>A multilocus sequence analysis scheme for characterization of bacteria in the genus Thioclava.</title>
        <authorList>
            <person name="Liu Y."/>
            <person name="Shao Z."/>
        </authorList>
    </citation>
    <scope>NUCLEOTIDE SEQUENCE [LARGE SCALE GENOMIC DNA]</scope>
    <source>
        <strain evidence="6 7">TAW-CT134</strain>
    </source>
</reference>